<dbReference type="InterPro" id="IPR018638">
    <property type="entry name" value="DUF2061_membrane"/>
</dbReference>
<evidence type="ECO:0000259" key="2">
    <source>
        <dbReference type="Pfam" id="PF09834"/>
    </source>
</evidence>
<accession>A0A1H7FTR9</accession>
<evidence type="ECO:0000313" key="4">
    <source>
        <dbReference type="Proteomes" id="UP000199283"/>
    </source>
</evidence>
<name>A0A1H7FTR9_9RHOB</name>
<evidence type="ECO:0000256" key="1">
    <source>
        <dbReference type="SAM" id="Phobius"/>
    </source>
</evidence>
<keyword evidence="1" id="KW-1133">Transmembrane helix</keyword>
<keyword evidence="4" id="KW-1185">Reference proteome</keyword>
<dbReference type="Proteomes" id="UP000199283">
    <property type="component" value="Unassembled WGS sequence"/>
</dbReference>
<dbReference type="STRING" id="188906.SAMN04488526_0219"/>
<feature type="transmembrane region" description="Helical" evidence="1">
    <location>
        <begin position="35"/>
        <end position="53"/>
    </location>
</feature>
<keyword evidence="1" id="KW-0812">Transmembrane</keyword>
<feature type="domain" description="DUF2061" evidence="2">
    <location>
        <begin position="9"/>
        <end position="59"/>
    </location>
</feature>
<organism evidence="3 4">
    <name type="scientific">Jannaschia helgolandensis</name>
    <dbReference type="NCBI Taxonomy" id="188906"/>
    <lineage>
        <taxon>Bacteria</taxon>
        <taxon>Pseudomonadati</taxon>
        <taxon>Pseudomonadota</taxon>
        <taxon>Alphaproteobacteria</taxon>
        <taxon>Rhodobacterales</taxon>
        <taxon>Roseobacteraceae</taxon>
        <taxon>Jannaschia</taxon>
    </lineage>
</organism>
<proteinExistence type="predicted"/>
<protein>
    <submittedName>
        <fullName evidence="3">Uncharacterized membrane protein</fullName>
    </submittedName>
</protein>
<gene>
    <name evidence="3" type="ORF">SAMN04488526_0219</name>
</gene>
<sequence>MDSTIRLVTKSATWQVAGFIMMTLISYLFTGSVMASSGIAIVGSVTGFISYFLHEMVWSRVSWGRKIGSAIVEIKTGS</sequence>
<dbReference type="Pfam" id="PF09834">
    <property type="entry name" value="DUF2061"/>
    <property type="match status" value="1"/>
</dbReference>
<reference evidence="3 4" key="1">
    <citation type="submission" date="2016-10" db="EMBL/GenBank/DDBJ databases">
        <authorList>
            <person name="de Groot N.N."/>
        </authorList>
    </citation>
    <scope>NUCLEOTIDE SEQUENCE [LARGE SCALE GENOMIC DNA]</scope>
    <source>
        <strain evidence="3 4">DSM 14858</strain>
    </source>
</reference>
<dbReference type="AlphaFoldDB" id="A0A1H7FTR9"/>
<evidence type="ECO:0000313" key="3">
    <source>
        <dbReference type="EMBL" id="SEK29496.1"/>
    </source>
</evidence>
<dbReference type="EMBL" id="FNZQ01000001">
    <property type="protein sequence ID" value="SEK29496.1"/>
    <property type="molecule type" value="Genomic_DNA"/>
</dbReference>
<dbReference type="OrthoDB" id="197461at2"/>
<keyword evidence="1" id="KW-0472">Membrane</keyword>
<feature type="transmembrane region" description="Helical" evidence="1">
    <location>
        <begin position="12"/>
        <end position="29"/>
    </location>
</feature>
<dbReference type="RefSeq" id="WP_092758962.1">
    <property type="nucleotide sequence ID" value="NZ_FNZQ01000001.1"/>
</dbReference>